<evidence type="ECO:0000313" key="1">
    <source>
        <dbReference type="EMBL" id="KAJ9073997.1"/>
    </source>
</evidence>
<sequence>MQTVTRPVTKTTTVVRAISSHTAKAPREFSFVKEDCFYMLGGAAEGKDFIEVIHPKLRTPGLVPAYKFEFVPTTALNKVRNQNRKPKNVLAYVTSKTFKYNNEDLEASKGDPVLILEEIDENFYFAKLIGKVGAPGRIHKSQVELKEEVTQKAQRTESLSSLCALRKNNSTGNAPRTEKMRFMSSRRSDSTPQLLCQQYSSWGVLGAELSLGTAENFDNKITESHVVLDAIPISEIKIVGWDRALIELTAIFCDSSCQSVFRSPASFRELQLKLLETFPSESGFNGKDRVMPYMPDLDCNPNAIAELNAYFQELLEVNALLPRCRPLLEFVAIRQGDAKKAPKGRPLQINKLFTETTTKPMAISKSDAGSIKVKLQAGDDIMAFMVKYSDLSLAFLTSKIAERLGKTPKRITYPDNTSPNQRRLLSTQSDLDYALRANSSKLFLIID</sequence>
<name>A0ACC2TIC6_9FUNG</name>
<evidence type="ECO:0000313" key="2">
    <source>
        <dbReference type="Proteomes" id="UP001165960"/>
    </source>
</evidence>
<gene>
    <name evidence="1" type="primary">BEM1_3</name>
    <name evidence="1" type="ORF">DSO57_1010754</name>
</gene>
<dbReference type="EMBL" id="QTSX02002876">
    <property type="protein sequence ID" value="KAJ9073997.1"/>
    <property type="molecule type" value="Genomic_DNA"/>
</dbReference>
<comment type="caution">
    <text evidence="1">The sequence shown here is derived from an EMBL/GenBank/DDBJ whole genome shotgun (WGS) entry which is preliminary data.</text>
</comment>
<organism evidence="1 2">
    <name type="scientific">Entomophthora muscae</name>
    <dbReference type="NCBI Taxonomy" id="34485"/>
    <lineage>
        <taxon>Eukaryota</taxon>
        <taxon>Fungi</taxon>
        <taxon>Fungi incertae sedis</taxon>
        <taxon>Zoopagomycota</taxon>
        <taxon>Entomophthoromycotina</taxon>
        <taxon>Entomophthoromycetes</taxon>
        <taxon>Entomophthorales</taxon>
        <taxon>Entomophthoraceae</taxon>
        <taxon>Entomophthora</taxon>
    </lineage>
</organism>
<dbReference type="Proteomes" id="UP001165960">
    <property type="component" value="Unassembled WGS sequence"/>
</dbReference>
<protein>
    <submittedName>
        <fullName evidence="1">Bud emergence protein 1</fullName>
    </submittedName>
</protein>
<keyword evidence="2" id="KW-1185">Reference proteome</keyword>
<reference evidence="1" key="1">
    <citation type="submission" date="2022-04" db="EMBL/GenBank/DDBJ databases">
        <title>Genome of the entomopathogenic fungus Entomophthora muscae.</title>
        <authorList>
            <person name="Elya C."/>
            <person name="Lovett B.R."/>
            <person name="Lee E."/>
            <person name="Macias A.M."/>
            <person name="Hajek A.E."/>
            <person name="De Bivort B.L."/>
            <person name="Kasson M.T."/>
            <person name="De Fine Licht H.H."/>
            <person name="Stajich J.E."/>
        </authorList>
    </citation>
    <scope>NUCLEOTIDE SEQUENCE</scope>
    <source>
        <strain evidence="1">Berkeley</strain>
    </source>
</reference>
<accession>A0ACC2TIC6</accession>
<proteinExistence type="predicted"/>